<dbReference type="PROSITE" id="PS50067">
    <property type="entry name" value="KINESIN_MOTOR_2"/>
    <property type="match status" value="1"/>
</dbReference>
<gene>
    <name evidence="11" type="ORF">PPACK8108_LOCUS22944</name>
</gene>
<evidence type="ECO:0000256" key="5">
    <source>
        <dbReference type="ARBA" id="ARBA00023054"/>
    </source>
</evidence>
<dbReference type="GO" id="GO:0003777">
    <property type="term" value="F:microtubule motor activity"/>
    <property type="evidence" value="ECO:0007669"/>
    <property type="project" value="InterPro"/>
</dbReference>
<dbReference type="InterPro" id="IPR036961">
    <property type="entry name" value="Kinesin_motor_dom_sf"/>
</dbReference>
<protein>
    <recommendedName>
        <fullName evidence="7">Kinesin-like protein</fullName>
    </recommendedName>
</protein>
<dbReference type="InterPro" id="IPR001752">
    <property type="entry name" value="Kinesin_motor_dom"/>
</dbReference>
<evidence type="ECO:0000256" key="7">
    <source>
        <dbReference type="RuleBase" id="RU000394"/>
    </source>
</evidence>
<sequence length="428" mass="46342">MLDGPHGPASLMPSLASTLLCKLSSSNQVGSPSSTSNKRLSAHVTSPVSAGGELEGEWITVTSKFHFVDLAGSERLKRTSAIGNQIKEGISINSGLHALGNVISALGDPAKAKTVTHIPYRDSKLTRLLQDSLGGNAHTLMVACVSPTEYNVNETLNTLKYANRAQNIKNRAQVNATEAGWEDVDYLQSLVLKLRKELANLKASGSVAEMSSSFRALSSIDEEGASRGDGGPNYLALKDSFTELQAKYAKALSDLTQAQSKLQNGTGSSGVTNQGTIHQSSFEDMIQPVVEECKKSITALESQLALTKAALAHSEQSMTELEEKLSHEQLINENQSNLLAELKGRLSRLVERESHNESYIKDLELKLKVTTESNDVSSNLVNELKKELAKLKEHDPTSEVYIKELEKKLSSDRDGGANLLQRIQSSLN</sequence>
<evidence type="ECO:0000256" key="9">
    <source>
        <dbReference type="SAM" id="MobiDB-lite"/>
    </source>
</evidence>
<proteinExistence type="inferred from homology"/>
<evidence type="ECO:0000256" key="3">
    <source>
        <dbReference type="ARBA" id="ARBA00022741"/>
    </source>
</evidence>
<organism evidence="11 12">
    <name type="scientific">Phakopsora pachyrhizi</name>
    <name type="common">Asian soybean rust disease fungus</name>
    <dbReference type="NCBI Taxonomy" id="170000"/>
    <lineage>
        <taxon>Eukaryota</taxon>
        <taxon>Fungi</taxon>
        <taxon>Dikarya</taxon>
        <taxon>Basidiomycota</taxon>
        <taxon>Pucciniomycotina</taxon>
        <taxon>Pucciniomycetes</taxon>
        <taxon>Pucciniales</taxon>
        <taxon>Phakopsoraceae</taxon>
        <taxon>Phakopsora</taxon>
    </lineage>
</organism>
<dbReference type="PANTHER" id="PTHR47969:SF15">
    <property type="entry name" value="CHROMOSOME-ASSOCIATED KINESIN KIF4A-RELATED"/>
    <property type="match status" value="1"/>
</dbReference>
<comment type="caution">
    <text evidence="11">The sequence shown here is derived from an EMBL/GenBank/DDBJ whole genome shotgun (WGS) entry which is preliminary data.</text>
</comment>
<dbReference type="Gene3D" id="3.40.850.10">
    <property type="entry name" value="Kinesin motor domain"/>
    <property type="match status" value="1"/>
</dbReference>
<feature type="domain" description="Kinesin motor" evidence="10">
    <location>
        <begin position="1"/>
        <end position="168"/>
    </location>
</feature>
<comment type="caution">
    <text evidence="6">Lacks conserved residue(s) required for the propagation of feature annotation.</text>
</comment>
<reference evidence="11" key="1">
    <citation type="submission" date="2022-06" db="EMBL/GenBank/DDBJ databases">
        <authorList>
            <consortium name="SYNGENTA / RWTH Aachen University"/>
        </authorList>
    </citation>
    <scope>NUCLEOTIDE SEQUENCE</scope>
</reference>
<keyword evidence="11" id="KW-0378">Hydrolase</keyword>
<dbReference type="Proteomes" id="UP001153365">
    <property type="component" value="Unassembled WGS sequence"/>
</dbReference>
<keyword evidence="7" id="KW-0505">Motor protein</keyword>
<feature type="region of interest" description="Disordered" evidence="9">
    <location>
        <begin position="27"/>
        <end position="46"/>
    </location>
</feature>
<evidence type="ECO:0000313" key="11">
    <source>
        <dbReference type="EMBL" id="CAH7688045.1"/>
    </source>
</evidence>
<evidence type="ECO:0000256" key="4">
    <source>
        <dbReference type="ARBA" id="ARBA00022840"/>
    </source>
</evidence>
<dbReference type="InterPro" id="IPR019821">
    <property type="entry name" value="Kinesin_motor_CS"/>
</dbReference>
<dbReference type="SUPFAM" id="SSF52540">
    <property type="entry name" value="P-loop containing nucleoside triphosphate hydrolases"/>
    <property type="match status" value="1"/>
</dbReference>
<feature type="coiled-coil region" evidence="8">
    <location>
        <begin position="304"/>
        <end position="394"/>
    </location>
</feature>
<evidence type="ECO:0000313" key="12">
    <source>
        <dbReference type="Proteomes" id="UP001153365"/>
    </source>
</evidence>
<dbReference type="GO" id="GO:0016787">
    <property type="term" value="F:hydrolase activity"/>
    <property type="evidence" value="ECO:0007669"/>
    <property type="project" value="UniProtKB-KW"/>
</dbReference>
<dbReference type="GO" id="GO:0005875">
    <property type="term" value="C:microtubule associated complex"/>
    <property type="evidence" value="ECO:0007669"/>
    <property type="project" value="TreeGrafter"/>
</dbReference>
<dbReference type="GO" id="GO:0008017">
    <property type="term" value="F:microtubule binding"/>
    <property type="evidence" value="ECO:0007669"/>
    <property type="project" value="InterPro"/>
</dbReference>
<keyword evidence="4 7" id="KW-0067">ATP-binding</keyword>
<keyword evidence="7" id="KW-0493">Microtubule</keyword>
<comment type="subcellular location">
    <subcellularLocation>
        <location evidence="1">Cytoplasm</location>
    </subcellularLocation>
</comment>
<keyword evidence="2" id="KW-0963">Cytoplasm</keyword>
<dbReference type="Pfam" id="PF00225">
    <property type="entry name" value="Kinesin"/>
    <property type="match status" value="1"/>
</dbReference>
<dbReference type="GO" id="GO:0007018">
    <property type="term" value="P:microtubule-based movement"/>
    <property type="evidence" value="ECO:0007669"/>
    <property type="project" value="InterPro"/>
</dbReference>
<dbReference type="PANTHER" id="PTHR47969">
    <property type="entry name" value="CHROMOSOME-ASSOCIATED KINESIN KIF4A-RELATED"/>
    <property type="match status" value="1"/>
</dbReference>
<dbReference type="InterPro" id="IPR027640">
    <property type="entry name" value="Kinesin-like_fam"/>
</dbReference>
<keyword evidence="12" id="KW-1185">Reference proteome</keyword>
<keyword evidence="5 8" id="KW-0175">Coiled coil</keyword>
<evidence type="ECO:0000259" key="10">
    <source>
        <dbReference type="PROSITE" id="PS50067"/>
    </source>
</evidence>
<keyword evidence="3 7" id="KW-0547">Nucleotide-binding</keyword>
<dbReference type="GO" id="GO:0051231">
    <property type="term" value="P:spindle elongation"/>
    <property type="evidence" value="ECO:0007669"/>
    <property type="project" value="TreeGrafter"/>
</dbReference>
<dbReference type="GO" id="GO:0005737">
    <property type="term" value="C:cytoplasm"/>
    <property type="evidence" value="ECO:0007669"/>
    <property type="project" value="UniProtKB-SubCell"/>
</dbReference>
<name>A0AAV0BL48_PHAPC</name>
<dbReference type="AlphaFoldDB" id="A0AAV0BL48"/>
<evidence type="ECO:0000256" key="6">
    <source>
        <dbReference type="PROSITE-ProRule" id="PRU00283"/>
    </source>
</evidence>
<dbReference type="InterPro" id="IPR027417">
    <property type="entry name" value="P-loop_NTPase"/>
</dbReference>
<dbReference type="EMBL" id="CALTRL010005948">
    <property type="protein sequence ID" value="CAH7688045.1"/>
    <property type="molecule type" value="Genomic_DNA"/>
</dbReference>
<dbReference type="GO" id="GO:0005524">
    <property type="term" value="F:ATP binding"/>
    <property type="evidence" value="ECO:0007669"/>
    <property type="project" value="UniProtKB-KW"/>
</dbReference>
<dbReference type="PROSITE" id="PS00411">
    <property type="entry name" value="KINESIN_MOTOR_1"/>
    <property type="match status" value="1"/>
</dbReference>
<evidence type="ECO:0000256" key="8">
    <source>
        <dbReference type="SAM" id="Coils"/>
    </source>
</evidence>
<comment type="similarity">
    <text evidence="6 7">Belongs to the TRAFAC class myosin-kinesin ATPase superfamily. Kinesin family.</text>
</comment>
<dbReference type="GO" id="GO:0005874">
    <property type="term" value="C:microtubule"/>
    <property type="evidence" value="ECO:0007669"/>
    <property type="project" value="UniProtKB-KW"/>
</dbReference>
<accession>A0AAV0BL48</accession>
<dbReference type="SMART" id="SM00129">
    <property type="entry name" value="KISc"/>
    <property type="match status" value="1"/>
</dbReference>
<dbReference type="GO" id="GO:0007052">
    <property type="term" value="P:mitotic spindle organization"/>
    <property type="evidence" value="ECO:0007669"/>
    <property type="project" value="TreeGrafter"/>
</dbReference>
<evidence type="ECO:0000256" key="2">
    <source>
        <dbReference type="ARBA" id="ARBA00022490"/>
    </source>
</evidence>
<evidence type="ECO:0000256" key="1">
    <source>
        <dbReference type="ARBA" id="ARBA00004496"/>
    </source>
</evidence>
<dbReference type="PRINTS" id="PR00380">
    <property type="entry name" value="KINESINHEAVY"/>
</dbReference>